<dbReference type="InterPro" id="IPR008754">
    <property type="entry name" value="Peptidase_M43"/>
</dbReference>
<dbReference type="Proteomes" id="UP000467700">
    <property type="component" value="Unassembled WGS sequence"/>
</dbReference>
<sequence>MKIVWKMFHHTPTTILLLLSVTLVGATSNMRRRMGESIAGECRTPYSKHENEVMREAFEKINLDKRQTTEIVFDVHFNVVAANITEAGGWVPDSQIERQFEMLREGFSGHGIFFQFGSTTRILSSNWHHNLNVPEDDILERMLINYGTLFRKGGATSLNINLILFGSDDETYGFGLPPSLYRAYPELDGIYVRFTSLPGGASRARQGSTAVHEAGHWLGLWHTFQDGCEGEGDGVADTPAEAGPASGCPIGRDSCPTLPGLDPVQNWMDYSAEGCRDSFTAGQVARMQAASRYRIDVLS</sequence>
<accession>A0A8S0VYT8</accession>
<evidence type="ECO:0000259" key="10">
    <source>
        <dbReference type="Pfam" id="PF05572"/>
    </source>
</evidence>
<feature type="signal peptide" evidence="9">
    <location>
        <begin position="1"/>
        <end position="26"/>
    </location>
</feature>
<evidence type="ECO:0000256" key="8">
    <source>
        <dbReference type="ARBA" id="ARBA00023157"/>
    </source>
</evidence>
<keyword evidence="3" id="KW-0479">Metal-binding</keyword>
<evidence type="ECO:0000256" key="7">
    <source>
        <dbReference type="ARBA" id="ARBA00023049"/>
    </source>
</evidence>
<feature type="domain" description="Peptidase M43 pregnancy-associated plasma-A" evidence="10">
    <location>
        <begin position="205"/>
        <end position="289"/>
    </location>
</feature>
<comment type="similarity">
    <text evidence="1">Belongs to the peptidase M43B family.</text>
</comment>
<keyword evidence="6" id="KW-0862">Zinc</keyword>
<organism evidence="11 12">
    <name type="scientific">Cyclocybe aegerita</name>
    <name type="common">Black poplar mushroom</name>
    <name type="synonym">Agrocybe aegerita</name>
    <dbReference type="NCBI Taxonomy" id="1973307"/>
    <lineage>
        <taxon>Eukaryota</taxon>
        <taxon>Fungi</taxon>
        <taxon>Dikarya</taxon>
        <taxon>Basidiomycota</taxon>
        <taxon>Agaricomycotina</taxon>
        <taxon>Agaricomycetes</taxon>
        <taxon>Agaricomycetidae</taxon>
        <taxon>Agaricales</taxon>
        <taxon>Agaricineae</taxon>
        <taxon>Bolbitiaceae</taxon>
        <taxon>Cyclocybe</taxon>
    </lineage>
</organism>
<evidence type="ECO:0000313" key="11">
    <source>
        <dbReference type="EMBL" id="CAA7262771.1"/>
    </source>
</evidence>
<dbReference type="GO" id="GO:0006508">
    <property type="term" value="P:proteolysis"/>
    <property type="evidence" value="ECO:0007669"/>
    <property type="project" value="UniProtKB-KW"/>
</dbReference>
<evidence type="ECO:0000256" key="5">
    <source>
        <dbReference type="ARBA" id="ARBA00022801"/>
    </source>
</evidence>
<dbReference type="CDD" id="cd04275">
    <property type="entry name" value="ZnMc_pappalysin_like"/>
    <property type="match status" value="1"/>
</dbReference>
<dbReference type="OrthoDB" id="536211at2759"/>
<keyword evidence="2" id="KW-0645">Protease</keyword>
<keyword evidence="8" id="KW-1015">Disulfide bond</keyword>
<proteinExistence type="inferred from homology"/>
<evidence type="ECO:0000256" key="9">
    <source>
        <dbReference type="SAM" id="SignalP"/>
    </source>
</evidence>
<evidence type="ECO:0000256" key="2">
    <source>
        <dbReference type="ARBA" id="ARBA00022670"/>
    </source>
</evidence>
<dbReference type="SUPFAM" id="SSF55486">
    <property type="entry name" value="Metalloproteases ('zincins'), catalytic domain"/>
    <property type="match status" value="1"/>
</dbReference>
<evidence type="ECO:0000256" key="1">
    <source>
        <dbReference type="ARBA" id="ARBA00008721"/>
    </source>
</evidence>
<dbReference type="AlphaFoldDB" id="A0A8S0VYT8"/>
<evidence type="ECO:0000256" key="4">
    <source>
        <dbReference type="ARBA" id="ARBA00022729"/>
    </source>
</evidence>
<evidence type="ECO:0000256" key="3">
    <source>
        <dbReference type="ARBA" id="ARBA00022723"/>
    </source>
</evidence>
<evidence type="ECO:0000313" key="12">
    <source>
        <dbReference type="Proteomes" id="UP000467700"/>
    </source>
</evidence>
<name>A0A8S0VYT8_CYCAE</name>
<dbReference type="GO" id="GO:0046872">
    <property type="term" value="F:metal ion binding"/>
    <property type="evidence" value="ECO:0007669"/>
    <property type="project" value="UniProtKB-KW"/>
</dbReference>
<dbReference type="InterPro" id="IPR024079">
    <property type="entry name" value="MetalloPept_cat_dom_sf"/>
</dbReference>
<comment type="caution">
    <text evidence="11">The sequence shown here is derived from an EMBL/GenBank/DDBJ whole genome shotgun (WGS) entry which is preliminary data.</text>
</comment>
<keyword evidence="7" id="KW-0482">Metalloprotease</keyword>
<dbReference type="PANTHER" id="PTHR47466:SF1">
    <property type="entry name" value="METALLOPROTEASE MEP1 (AFU_ORTHOLOGUE AFUA_1G07730)-RELATED"/>
    <property type="match status" value="1"/>
</dbReference>
<keyword evidence="4 9" id="KW-0732">Signal</keyword>
<evidence type="ECO:0000256" key="6">
    <source>
        <dbReference type="ARBA" id="ARBA00022833"/>
    </source>
</evidence>
<protein>
    <recommendedName>
        <fullName evidence="10">Peptidase M43 pregnancy-associated plasma-A domain-containing protein</fullName>
    </recommendedName>
</protein>
<feature type="chain" id="PRO_5035928123" description="Peptidase M43 pregnancy-associated plasma-A domain-containing protein" evidence="9">
    <location>
        <begin position="27"/>
        <end position="299"/>
    </location>
</feature>
<dbReference type="Pfam" id="PF05572">
    <property type="entry name" value="Peptidase_M43"/>
    <property type="match status" value="1"/>
</dbReference>
<dbReference type="EMBL" id="CACVBS010000037">
    <property type="protein sequence ID" value="CAA7262771.1"/>
    <property type="molecule type" value="Genomic_DNA"/>
</dbReference>
<keyword evidence="5" id="KW-0378">Hydrolase</keyword>
<dbReference type="GO" id="GO:0008237">
    <property type="term" value="F:metallopeptidase activity"/>
    <property type="evidence" value="ECO:0007669"/>
    <property type="project" value="UniProtKB-KW"/>
</dbReference>
<dbReference type="Gene3D" id="3.40.390.10">
    <property type="entry name" value="Collagenase (Catalytic Domain)"/>
    <property type="match status" value="1"/>
</dbReference>
<dbReference type="PANTHER" id="PTHR47466">
    <property type="match status" value="1"/>
</dbReference>
<reference evidence="11 12" key="1">
    <citation type="submission" date="2020-01" db="EMBL/GenBank/DDBJ databases">
        <authorList>
            <person name="Gupta K D."/>
        </authorList>
    </citation>
    <scope>NUCLEOTIDE SEQUENCE [LARGE SCALE GENOMIC DNA]</scope>
</reference>
<keyword evidence="12" id="KW-1185">Reference proteome</keyword>
<gene>
    <name evidence="11" type="ORF">AAE3_LOCUS5109</name>
</gene>